<dbReference type="EMBL" id="JADHEI010000031">
    <property type="protein sequence ID" value="MBF2735065.1"/>
    <property type="molecule type" value="Genomic_DNA"/>
</dbReference>
<comment type="caution">
    <text evidence="1">The sequence shown here is derived from an EMBL/GenBank/DDBJ whole genome shotgun (WGS) entry which is preliminary data.</text>
</comment>
<dbReference type="GO" id="GO:0033353">
    <property type="term" value="P:S-adenosylmethionine cycle"/>
    <property type="evidence" value="ECO:0007669"/>
    <property type="project" value="TreeGrafter"/>
</dbReference>
<organism evidence="1 2">
    <name type="scientific">Candidatus Amphirhobacter heronislandensis</name>
    <dbReference type="NCBI Taxonomy" id="1732024"/>
    <lineage>
        <taxon>Bacteria</taxon>
        <taxon>Pseudomonadati</taxon>
        <taxon>Pseudomonadota</taxon>
        <taxon>Gammaproteobacteria</taxon>
        <taxon>Candidatus Tethybacterales</taxon>
        <taxon>Candidatus Tethybacteraceae</taxon>
        <taxon>Candidatus Amphirhobacter</taxon>
    </lineage>
</organism>
<accession>A0A930UBV8</accession>
<dbReference type="PANTHER" id="PTHR23420:SF0">
    <property type="entry name" value="ADENOSYLHOMOCYSTEINASE"/>
    <property type="match status" value="1"/>
</dbReference>
<dbReference type="Proteomes" id="UP000604381">
    <property type="component" value="Unassembled WGS sequence"/>
</dbReference>
<gene>
    <name evidence="1" type="ORF">ISN26_03110</name>
</gene>
<dbReference type="PANTHER" id="PTHR23420">
    <property type="entry name" value="ADENOSYLHOMOCYSTEINASE"/>
    <property type="match status" value="1"/>
</dbReference>
<dbReference type="GO" id="GO:0005829">
    <property type="term" value="C:cytosol"/>
    <property type="evidence" value="ECO:0007669"/>
    <property type="project" value="TreeGrafter"/>
</dbReference>
<dbReference type="InterPro" id="IPR000043">
    <property type="entry name" value="Adenosylhomocysteinase-like"/>
</dbReference>
<name>A0A930UBV8_9GAMM</name>
<dbReference type="SUPFAM" id="SSF52283">
    <property type="entry name" value="Formate/glycerate dehydrogenase catalytic domain-like"/>
    <property type="match status" value="1"/>
</dbReference>
<dbReference type="InterPro" id="IPR042172">
    <property type="entry name" value="Adenosylhomocyst_ase-like_sf"/>
</dbReference>
<dbReference type="Gene3D" id="3.40.50.1480">
    <property type="entry name" value="Adenosylhomocysteinase-like"/>
    <property type="match status" value="1"/>
</dbReference>
<feature type="non-terminal residue" evidence="1">
    <location>
        <position position="60"/>
    </location>
</feature>
<keyword evidence="2" id="KW-1185">Reference proteome</keyword>
<protein>
    <submittedName>
        <fullName evidence="1">Adenosylhomocysteinase</fullName>
    </submittedName>
</protein>
<proteinExistence type="predicted"/>
<evidence type="ECO:0000313" key="2">
    <source>
        <dbReference type="Proteomes" id="UP000604381"/>
    </source>
</evidence>
<dbReference type="GO" id="GO:0004013">
    <property type="term" value="F:adenosylhomocysteinase activity"/>
    <property type="evidence" value="ECO:0007669"/>
    <property type="project" value="TreeGrafter"/>
</dbReference>
<evidence type="ECO:0000313" key="1">
    <source>
        <dbReference type="EMBL" id="MBF2735065.1"/>
    </source>
</evidence>
<dbReference type="Pfam" id="PF05221">
    <property type="entry name" value="AdoHcyase"/>
    <property type="match status" value="1"/>
</dbReference>
<dbReference type="AlphaFoldDB" id="A0A930UBV8"/>
<reference evidence="1" key="1">
    <citation type="submission" date="2020-10" db="EMBL/GenBank/DDBJ databases">
        <title>An improved Amphimedon queenslandica hologenome assembly reveals how three proteobacterial symbionts can extend the metabolic phenotypic of their marine sponge host.</title>
        <authorList>
            <person name="Degnan B."/>
            <person name="Degnan S."/>
            <person name="Xiang X."/>
        </authorList>
    </citation>
    <scope>NUCLEOTIDE SEQUENCE</scope>
    <source>
        <strain evidence="1">AqS2</strain>
    </source>
</reference>
<sequence>MSSPAVEPAAPDYSVKDIALAAWGRREITIAEREMPGLMALRAQYGKEQPLAGARIAGCL</sequence>